<dbReference type="STRING" id="1121884.SAMN02745131_00655"/>
<dbReference type="Pfam" id="PF00717">
    <property type="entry name" value="Peptidase_S24"/>
    <property type="match status" value="1"/>
</dbReference>
<dbReference type="PANTHER" id="PTHR33516:SF2">
    <property type="entry name" value="LEXA REPRESSOR-RELATED"/>
    <property type="match status" value="1"/>
</dbReference>
<dbReference type="CDD" id="cd06529">
    <property type="entry name" value="S24_LexA-like"/>
    <property type="match status" value="1"/>
</dbReference>
<sequence>MCQSIPYLGTVQAGFPSPASDYAEEEIDLNRELIERPAATFYVRAVNDSMIDAHIPPGALLVVDKSLRPKNYSIVIASVDSEFLVKYYVKDKGSHTLVPANGKYKTLVITEDMDFRIWGVVTAVVIQVSKYPV</sequence>
<dbReference type="InterPro" id="IPR015927">
    <property type="entry name" value="Peptidase_S24_S26A/B/C"/>
</dbReference>
<evidence type="ECO:0000259" key="1">
    <source>
        <dbReference type="Pfam" id="PF00717"/>
    </source>
</evidence>
<keyword evidence="3" id="KW-1185">Reference proteome</keyword>
<dbReference type="InterPro" id="IPR039418">
    <property type="entry name" value="LexA-like"/>
</dbReference>
<organism evidence="2 3">
    <name type="scientific">Flavisolibacter ginsengisoli DSM 18119</name>
    <dbReference type="NCBI Taxonomy" id="1121884"/>
    <lineage>
        <taxon>Bacteria</taxon>
        <taxon>Pseudomonadati</taxon>
        <taxon>Bacteroidota</taxon>
        <taxon>Chitinophagia</taxon>
        <taxon>Chitinophagales</taxon>
        <taxon>Chitinophagaceae</taxon>
        <taxon>Flavisolibacter</taxon>
    </lineage>
</organism>
<reference evidence="2 3" key="1">
    <citation type="submission" date="2016-11" db="EMBL/GenBank/DDBJ databases">
        <authorList>
            <person name="Jaros S."/>
            <person name="Januszkiewicz K."/>
            <person name="Wedrychowicz H."/>
        </authorList>
    </citation>
    <scope>NUCLEOTIDE SEQUENCE [LARGE SCALE GENOMIC DNA]</scope>
    <source>
        <strain evidence="2 3">DSM 18119</strain>
    </source>
</reference>
<dbReference type="InterPro" id="IPR050077">
    <property type="entry name" value="LexA_repressor"/>
</dbReference>
<proteinExistence type="predicted"/>
<evidence type="ECO:0000313" key="2">
    <source>
        <dbReference type="EMBL" id="SHE56129.1"/>
    </source>
</evidence>
<accession>A0A1M4UHE8</accession>
<dbReference type="SUPFAM" id="SSF51306">
    <property type="entry name" value="LexA/Signal peptidase"/>
    <property type="match status" value="1"/>
</dbReference>
<dbReference type="NCBIfam" id="NF007621">
    <property type="entry name" value="PRK10276.1"/>
    <property type="match status" value="1"/>
</dbReference>
<dbReference type="Proteomes" id="UP000184048">
    <property type="component" value="Unassembled WGS sequence"/>
</dbReference>
<dbReference type="AlphaFoldDB" id="A0A1M4UHE8"/>
<feature type="domain" description="Peptidase S24/S26A/S26B/S26C" evidence="1">
    <location>
        <begin position="6"/>
        <end position="121"/>
    </location>
</feature>
<dbReference type="EMBL" id="FQUU01000002">
    <property type="protein sequence ID" value="SHE56129.1"/>
    <property type="molecule type" value="Genomic_DNA"/>
</dbReference>
<dbReference type="Gene3D" id="2.10.109.10">
    <property type="entry name" value="Umud Fragment, subunit A"/>
    <property type="match status" value="1"/>
</dbReference>
<name>A0A1M4UHE8_9BACT</name>
<protein>
    <submittedName>
        <fullName evidence="2">SOS response UmuD protein. Serine peptidase. MEROPS family S24</fullName>
    </submittedName>
</protein>
<dbReference type="PANTHER" id="PTHR33516">
    <property type="entry name" value="LEXA REPRESSOR"/>
    <property type="match status" value="1"/>
</dbReference>
<dbReference type="InterPro" id="IPR036286">
    <property type="entry name" value="LexA/Signal_pep-like_sf"/>
</dbReference>
<gene>
    <name evidence="2" type="ORF">SAMN02745131_00655</name>
</gene>
<evidence type="ECO:0000313" key="3">
    <source>
        <dbReference type="Proteomes" id="UP000184048"/>
    </source>
</evidence>